<feature type="transmembrane region" description="Helical" evidence="5">
    <location>
        <begin position="123"/>
        <end position="151"/>
    </location>
</feature>
<accession>A0ABT1Z664</accession>
<dbReference type="Proteomes" id="UP001204320">
    <property type="component" value="Unassembled WGS sequence"/>
</dbReference>
<dbReference type="InterPro" id="IPR001807">
    <property type="entry name" value="ClC"/>
</dbReference>
<evidence type="ECO:0000256" key="4">
    <source>
        <dbReference type="ARBA" id="ARBA00023136"/>
    </source>
</evidence>
<comment type="subcellular location">
    <subcellularLocation>
        <location evidence="1">Membrane</location>
        <topology evidence="1">Multi-pass membrane protein</topology>
    </subcellularLocation>
</comment>
<name>A0ABT1Z664_9ACTN</name>
<evidence type="ECO:0000256" key="5">
    <source>
        <dbReference type="SAM" id="Phobius"/>
    </source>
</evidence>
<dbReference type="Pfam" id="PF00654">
    <property type="entry name" value="Voltage_CLC"/>
    <property type="match status" value="1"/>
</dbReference>
<dbReference type="InterPro" id="IPR014743">
    <property type="entry name" value="Cl-channel_core"/>
</dbReference>
<keyword evidence="3 5" id="KW-1133">Transmembrane helix</keyword>
<evidence type="ECO:0000313" key="6">
    <source>
        <dbReference type="EMBL" id="MCR9035708.1"/>
    </source>
</evidence>
<gene>
    <name evidence="6" type="ORF">NVS32_01865</name>
</gene>
<feature type="transmembrane region" description="Helical" evidence="5">
    <location>
        <begin position="382"/>
        <end position="407"/>
    </location>
</feature>
<dbReference type="SUPFAM" id="SSF81340">
    <property type="entry name" value="Clc chloride channel"/>
    <property type="match status" value="1"/>
</dbReference>
<dbReference type="Gene3D" id="1.10.3080.10">
    <property type="entry name" value="Clc chloride channel"/>
    <property type="match status" value="1"/>
</dbReference>
<feature type="transmembrane region" description="Helical" evidence="5">
    <location>
        <begin position="240"/>
        <end position="261"/>
    </location>
</feature>
<evidence type="ECO:0000256" key="2">
    <source>
        <dbReference type="ARBA" id="ARBA00022692"/>
    </source>
</evidence>
<evidence type="ECO:0000313" key="7">
    <source>
        <dbReference type="Proteomes" id="UP001204320"/>
    </source>
</evidence>
<keyword evidence="7" id="KW-1185">Reference proteome</keyword>
<proteinExistence type="predicted"/>
<dbReference type="InterPro" id="IPR050368">
    <property type="entry name" value="ClC-type_chloride_channel"/>
</dbReference>
<protein>
    <submittedName>
        <fullName evidence="6">Chloride channel protein</fullName>
    </submittedName>
</protein>
<feature type="transmembrane region" description="Helical" evidence="5">
    <location>
        <begin position="28"/>
        <end position="51"/>
    </location>
</feature>
<dbReference type="PANTHER" id="PTHR43427">
    <property type="entry name" value="CHLORIDE CHANNEL PROTEIN CLC-E"/>
    <property type="match status" value="1"/>
</dbReference>
<evidence type="ECO:0000256" key="3">
    <source>
        <dbReference type="ARBA" id="ARBA00022989"/>
    </source>
</evidence>
<organism evidence="6 7">
    <name type="scientific">Tractidigestivibacter montrealensis</name>
    <dbReference type="NCBI Taxonomy" id="2972466"/>
    <lineage>
        <taxon>Bacteria</taxon>
        <taxon>Bacillati</taxon>
        <taxon>Actinomycetota</taxon>
        <taxon>Coriobacteriia</taxon>
        <taxon>Coriobacteriales</taxon>
        <taxon>Atopobiaceae</taxon>
        <taxon>Tractidigestivibacter</taxon>
    </lineage>
</organism>
<comment type="caution">
    <text evidence="6">The sequence shown here is derived from an EMBL/GenBank/DDBJ whole genome shotgun (WGS) entry which is preliminary data.</text>
</comment>
<dbReference type="EMBL" id="JANSKA010000001">
    <property type="protein sequence ID" value="MCR9035708.1"/>
    <property type="molecule type" value="Genomic_DNA"/>
</dbReference>
<evidence type="ECO:0000256" key="1">
    <source>
        <dbReference type="ARBA" id="ARBA00004141"/>
    </source>
</evidence>
<keyword evidence="4 5" id="KW-0472">Membrane</keyword>
<sequence length="417" mass="42416">MPDEKPKTHKRIIDAAEEAPRGVALLRAALVLLLWALLAGVVVGAGCLATLKAVDLLQEVVWEGVAEALPQPLGAVAPVLLCTLGGVLVGVATSHAGFSLDTLGVVVGHCRTEGDYQVKSWPWALVLFALPIAFGGAVGPEAGVSGFTAALGTMAMHGMRRSGVAAARNASHPLVAAWKALSPAASDEGRRYSRGPRALLWAMAAAGFVLGALGVSHLFGPGSGFPRFDAIDYLGLGTNALWALLALPLGWVLARVAAYAGKAAKLACGRMKTVPKAILCGVVLGLVAMALPEVLFSGQSGTVVLLGSWQDMSAGVLLATCVAKLALTQLCEETGWVGGEFFPNIFCGVAAGYAVAAITGGDPMLAVALSTGALVGAATRKWLLSTCVLALCFPPASLPVVALAAFLGAKASGHSRS</sequence>
<feature type="transmembrane region" description="Helical" evidence="5">
    <location>
        <begin position="72"/>
        <end position="93"/>
    </location>
</feature>
<keyword evidence="2 5" id="KW-0812">Transmembrane</keyword>
<dbReference type="RefSeq" id="WP_258498469.1">
    <property type="nucleotide sequence ID" value="NZ_JANSKA010000001.1"/>
</dbReference>
<dbReference type="PANTHER" id="PTHR43427:SF12">
    <property type="entry name" value="CHLORIDE TRANSPORTER"/>
    <property type="match status" value="1"/>
</dbReference>
<feature type="transmembrane region" description="Helical" evidence="5">
    <location>
        <begin position="198"/>
        <end position="220"/>
    </location>
</feature>
<feature type="transmembrane region" description="Helical" evidence="5">
    <location>
        <begin position="273"/>
        <end position="292"/>
    </location>
</feature>
<reference evidence="6 7" key="1">
    <citation type="submission" date="2022-08" db="EMBL/GenBank/DDBJ databases">
        <title>Tractidigestivibacter montrealensis type strain KD21.</title>
        <authorList>
            <person name="Diop K."/>
            <person name="Richard C."/>
            <person name="Routy B."/>
        </authorList>
    </citation>
    <scope>NUCLEOTIDE SEQUENCE [LARGE SCALE GENOMIC DNA]</scope>
    <source>
        <strain evidence="6 7">KD21</strain>
    </source>
</reference>